<feature type="compositionally biased region" description="Pro residues" evidence="1">
    <location>
        <begin position="1"/>
        <end position="10"/>
    </location>
</feature>
<dbReference type="RefSeq" id="WP_250826279.1">
    <property type="nucleotide sequence ID" value="NZ_JAMOIL010000003.1"/>
</dbReference>
<organism evidence="3 4">
    <name type="scientific">Nocardioides bruguierae</name>
    <dbReference type="NCBI Taxonomy" id="2945102"/>
    <lineage>
        <taxon>Bacteria</taxon>
        <taxon>Bacillati</taxon>
        <taxon>Actinomycetota</taxon>
        <taxon>Actinomycetes</taxon>
        <taxon>Propionibacteriales</taxon>
        <taxon>Nocardioidaceae</taxon>
        <taxon>Nocardioides</taxon>
    </lineage>
</organism>
<sequence>MTPLTPPPAPLDVSPSHRSRPRLRALTAGLLAAAVLGAPAPTAAESAESSESSESSESPASVESSGSAEETVTSASSRQASARGRLVRVSVMASGLDVPWDVRPIGGRTLLLTQRDTATLHTWRRGVVRRVRFPSRQVWVSGETGLMGLEVDPRFQRNRRFYTCQGATRSGGAHDVRVIAWRLSKDATRAGRPEVLLKGIPATSGRHGGCRLTVTSNGALLVGTGDAATSSNPQDTTSLGGKTLRLNRATGRPWPTNPWPDARSKKRRYVLTYGHRNVQGVMQRRNGTLWSIEHGSYRDDEVNLLRKGGNYGWDPGPGYDESVPMTDHSLPGRQRSARWRSGEPTIAPSGGTFVGGREWGPLKGTMAVAALKGSQMLFLRFDSDNRLTRVRAPRALKQHGRLRTVVQLPGGSLVALTSNGDGDDEMLRIRPGA</sequence>
<evidence type="ECO:0000259" key="2">
    <source>
        <dbReference type="Pfam" id="PF07995"/>
    </source>
</evidence>
<name>A0A9X2D4V3_9ACTN</name>
<feature type="domain" description="Glucose/Sorbosone dehydrogenase" evidence="2">
    <location>
        <begin position="96"/>
        <end position="423"/>
    </location>
</feature>
<reference evidence="3" key="1">
    <citation type="submission" date="2022-05" db="EMBL/GenBank/DDBJ databases">
        <authorList>
            <person name="Tuo L."/>
        </authorList>
    </citation>
    <scope>NUCLEOTIDE SEQUENCE</scope>
    <source>
        <strain evidence="3">BSK12Z-4</strain>
    </source>
</reference>
<dbReference type="Proteomes" id="UP001139485">
    <property type="component" value="Unassembled WGS sequence"/>
</dbReference>
<gene>
    <name evidence="3" type="ORF">M8330_03970</name>
</gene>
<dbReference type="Gene3D" id="2.120.10.30">
    <property type="entry name" value="TolB, C-terminal domain"/>
    <property type="match status" value="1"/>
</dbReference>
<feature type="region of interest" description="Disordered" evidence="1">
    <location>
        <begin position="328"/>
        <end position="349"/>
    </location>
</feature>
<evidence type="ECO:0000256" key="1">
    <source>
        <dbReference type="SAM" id="MobiDB-lite"/>
    </source>
</evidence>
<dbReference type="SUPFAM" id="SSF50952">
    <property type="entry name" value="Soluble quinoprotein glucose dehydrogenase"/>
    <property type="match status" value="1"/>
</dbReference>
<dbReference type="PANTHER" id="PTHR19328">
    <property type="entry name" value="HEDGEHOG-INTERACTING PROTEIN"/>
    <property type="match status" value="1"/>
</dbReference>
<dbReference type="InterPro" id="IPR011041">
    <property type="entry name" value="Quinoprot_gluc/sorb_DH_b-prop"/>
</dbReference>
<evidence type="ECO:0000313" key="4">
    <source>
        <dbReference type="Proteomes" id="UP001139485"/>
    </source>
</evidence>
<proteinExistence type="predicted"/>
<dbReference type="InterPro" id="IPR011042">
    <property type="entry name" value="6-blade_b-propeller_TolB-like"/>
</dbReference>
<dbReference type="PANTHER" id="PTHR19328:SF13">
    <property type="entry name" value="HIPL1 PROTEIN"/>
    <property type="match status" value="1"/>
</dbReference>
<comment type="caution">
    <text evidence="3">The sequence shown here is derived from an EMBL/GenBank/DDBJ whole genome shotgun (WGS) entry which is preliminary data.</text>
</comment>
<dbReference type="Pfam" id="PF07995">
    <property type="entry name" value="GSDH"/>
    <property type="match status" value="1"/>
</dbReference>
<accession>A0A9X2D4V3</accession>
<protein>
    <submittedName>
        <fullName evidence="3">PQQ-dependent sugar dehydrogenase</fullName>
    </submittedName>
</protein>
<keyword evidence="4" id="KW-1185">Reference proteome</keyword>
<dbReference type="InterPro" id="IPR012938">
    <property type="entry name" value="Glc/Sorbosone_DH"/>
</dbReference>
<evidence type="ECO:0000313" key="3">
    <source>
        <dbReference type="EMBL" id="MCM0619452.1"/>
    </source>
</evidence>
<feature type="region of interest" description="Disordered" evidence="1">
    <location>
        <begin position="40"/>
        <end position="84"/>
    </location>
</feature>
<dbReference type="AlphaFoldDB" id="A0A9X2D4V3"/>
<feature type="region of interest" description="Disordered" evidence="1">
    <location>
        <begin position="1"/>
        <end position="24"/>
    </location>
</feature>
<dbReference type="EMBL" id="JAMOIL010000003">
    <property type="protein sequence ID" value="MCM0619452.1"/>
    <property type="molecule type" value="Genomic_DNA"/>
</dbReference>